<dbReference type="PROSITE" id="PS00211">
    <property type="entry name" value="ABC_TRANSPORTER_1"/>
    <property type="match status" value="1"/>
</dbReference>
<protein>
    <submittedName>
        <fullName evidence="7">ABC transporter ATP-binding protein</fullName>
    </submittedName>
</protein>
<organism evidence="7 8">
    <name type="scientific">Actinospica durhamensis</name>
    <dbReference type="NCBI Taxonomy" id="1508375"/>
    <lineage>
        <taxon>Bacteria</taxon>
        <taxon>Bacillati</taxon>
        <taxon>Actinomycetota</taxon>
        <taxon>Actinomycetes</taxon>
        <taxon>Catenulisporales</taxon>
        <taxon>Actinospicaceae</taxon>
        <taxon>Actinospica</taxon>
    </lineage>
</organism>
<dbReference type="InterPro" id="IPR017871">
    <property type="entry name" value="ABC_transporter-like_CS"/>
</dbReference>
<evidence type="ECO:0000313" key="8">
    <source>
        <dbReference type="Proteomes" id="UP000675781"/>
    </source>
</evidence>
<name>A0A941EVG2_9ACTN</name>
<dbReference type="Gene3D" id="3.40.50.300">
    <property type="entry name" value="P-loop containing nucleotide triphosphate hydrolases"/>
    <property type="match status" value="1"/>
</dbReference>
<evidence type="ECO:0000256" key="1">
    <source>
        <dbReference type="ARBA" id="ARBA00005417"/>
    </source>
</evidence>
<feature type="compositionally biased region" description="Low complexity" evidence="5">
    <location>
        <begin position="128"/>
        <end position="141"/>
    </location>
</feature>
<feature type="domain" description="ABC transporter" evidence="6">
    <location>
        <begin position="1"/>
        <end position="308"/>
    </location>
</feature>
<dbReference type="InterPro" id="IPR003593">
    <property type="entry name" value="AAA+_ATPase"/>
</dbReference>
<dbReference type="InterPro" id="IPR050319">
    <property type="entry name" value="ABC_transp_ATP-bind"/>
</dbReference>
<dbReference type="InterPro" id="IPR027417">
    <property type="entry name" value="P-loop_NTPase"/>
</dbReference>
<evidence type="ECO:0000256" key="5">
    <source>
        <dbReference type="SAM" id="MobiDB-lite"/>
    </source>
</evidence>
<dbReference type="GO" id="GO:0016887">
    <property type="term" value="F:ATP hydrolysis activity"/>
    <property type="evidence" value="ECO:0007669"/>
    <property type="project" value="InterPro"/>
</dbReference>
<evidence type="ECO:0000256" key="4">
    <source>
        <dbReference type="ARBA" id="ARBA00022840"/>
    </source>
</evidence>
<dbReference type="GO" id="GO:0055085">
    <property type="term" value="P:transmembrane transport"/>
    <property type="evidence" value="ECO:0007669"/>
    <property type="project" value="UniProtKB-ARBA"/>
</dbReference>
<evidence type="ECO:0000259" key="6">
    <source>
        <dbReference type="PROSITE" id="PS50893"/>
    </source>
</evidence>
<keyword evidence="2" id="KW-0813">Transport</keyword>
<evidence type="ECO:0000256" key="2">
    <source>
        <dbReference type="ARBA" id="ARBA00022448"/>
    </source>
</evidence>
<proteinExistence type="inferred from homology"/>
<gene>
    <name evidence="7" type="ORF">KDL01_37540</name>
</gene>
<feature type="region of interest" description="Disordered" evidence="5">
    <location>
        <begin position="191"/>
        <end position="210"/>
    </location>
</feature>
<dbReference type="SMART" id="SM00382">
    <property type="entry name" value="AAA"/>
    <property type="match status" value="1"/>
</dbReference>
<dbReference type="AlphaFoldDB" id="A0A941EVG2"/>
<comment type="similarity">
    <text evidence="1">Belongs to the ABC transporter superfamily.</text>
</comment>
<keyword evidence="3" id="KW-0547">Nucleotide-binding</keyword>
<dbReference type="PANTHER" id="PTHR43776">
    <property type="entry name" value="TRANSPORT ATP-BINDING PROTEIN"/>
    <property type="match status" value="1"/>
</dbReference>
<reference evidence="7" key="1">
    <citation type="submission" date="2021-04" db="EMBL/GenBank/DDBJ databases">
        <title>Genome based classification of Actinospica acidithermotolerans sp. nov., an actinobacterium isolated from an Indonesian hot spring.</title>
        <authorList>
            <person name="Kusuma A.B."/>
            <person name="Putra K.E."/>
            <person name="Nafisah S."/>
            <person name="Loh J."/>
            <person name="Nouioui I."/>
            <person name="Goodfellow M."/>
        </authorList>
    </citation>
    <scope>NUCLEOTIDE SEQUENCE</scope>
    <source>
        <strain evidence="7">CSCA 57</strain>
    </source>
</reference>
<accession>A0A941EVG2</accession>
<feature type="region of interest" description="Disordered" evidence="5">
    <location>
        <begin position="117"/>
        <end position="180"/>
    </location>
</feature>
<dbReference type="PROSITE" id="PS50893">
    <property type="entry name" value="ABC_TRANSPORTER_2"/>
    <property type="match status" value="1"/>
</dbReference>
<evidence type="ECO:0000256" key="3">
    <source>
        <dbReference type="ARBA" id="ARBA00022741"/>
    </source>
</evidence>
<feature type="compositionally biased region" description="Polar residues" evidence="5">
    <location>
        <begin position="164"/>
        <end position="175"/>
    </location>
</feature>
<dbReference type="GO" id="GO:0005524">
    <property type="term" value="F:ATP binding"/>
    <property type="evidence" value="ECO:0007669"/>
    <property type="project" value="UniProtKB-KW"/>
</dbReference>
<dbReference type="PANTHER" id="PTHR43776:SF7">
    <property type="entry name" value="D,D-DIPEPTIDE TRANSPORT ATP-BINDING PROTEIN DDPF-RELATED"/>
    <property type="match status" value="1"/>
</dbReference>
<dbReference type="RefSeq" id="WP_212533476.1">
    <property type="nucleotide sequence ID" value="NZ_JAGSOG010000366.1"/>
</dbReference>
<keyword evidence="4 7" id="KW-0067">ATP-binding</keyword>
<dbReference type="SUPFAM" id="SSF52540">
    <property type="entry name" value="P-loop containing nucleoside triphosphate hydrolases"/>
    <property type="match status" value="1"/>
</dbReference>
<comment type="caution">
    <text evidence="7">The sequence shown here is derived from an EMBL/GenBank/DDBJ whole genome shotgun (WGS) entry which is preliminary data.</text>
</comment>
<dbReference type="Pfam" id="PF00005">
    <property type="entry name" value="ABC_tran"/>
    <property type="match status" value="1"/>
</dbReference>
<keyword evidence="8" id="KW-1185">Reference proteome</keyword>
<evidence type="ECO:0000313" key="7">
    <source>
        <dbReference type="EMBL" id="MBR7839030.1"/>
    </source>
</evidence>
<sequence>MSVRDLTKIFPGRGGGHKAVDAVSFELEPGGALGIVGESGSGKTTIARMLIGLESATAGSMSVLGRDRSRPARGAAERRARARELQIVFQDPYTSLDPSQSARAAVDEVLRHHAAGAARAARADASTRSRSRSGPDPRSAPTKATGPTSGSDPAIDTRPDADSNTRPVTSPSTNADPRDARARQTRLEELLDQVGLTERQSHARPRDLSGGQRQRVAIARALAADPAVLILDEAVSALDVSIQAQILNLLVDIRARTGIAYILISHDLAVVRQLCDSALVLRSGRVIEQGSCADILDNPAEDYTRALRAAVPVPGWRPPQH</sequence>
<dbReference type="InterPro" id="IPR003439">
    <property type="entry name" value="ABC_transporter-like_ATP-bd"/>
</dbReference>
<dbReference type="EMBL" id="JAGSOG010000366">
    <property type="protein sequence ID" value="MBR7839030.1"/>
    <property type="molecule type" value="Genomic_DNA"/>
</dbReference>
<dbReference type="CDD" id="cd03257">
    <property type="entry name" value="ABC_NikE_OppD_transporters"/>
    <property type="match status" value="1"/>
</dbReference>
<dbReference type="Proteomes" id="UP000675781">
    <property type="component" value="Unassembled WGS sequence"/>
</dbReference>